<gene>
    <name evidence="2" type="ORF">EYF80_017984</name>
</gene>
<feature type="compositionally biased region" description="Acidic residues" evidence="1">
    <location>
        <begin position="50"/>
        <end position="63"/>
    </location>
</feature>
<evidence type="ECO:0000256" key="1">
    <source>
        <dbReference type="SAM" id="MobiDB-lite"/>
    </source>
</evidence>
<dbReference type="OrthoDB" id="10540676at2759"/>
<sequence>MGQDMRHNPQSAFWELMLQASAPREVWLSRLLSVSDVMVGSLLGSVGSVDMDETSLTEEEEDDHACKNGGKEAAAHATKRSSPSPPAGCCEKEDDIAARTTAATSCYDEARLRNTVRSRCTSYFASVDSRSEGWAVAPTDASLF</sequence>
<proteinExistence type="predicted"/>
<dbReference type="AlphaFoldDB" id="A0A4Z2I3J7"/>
<dbReference type="EMBL" id="SRLO01000145">
    <property type="protein sequence ID" value="TNN71813.1"/>
    <property type="molecule type" value="Genomic_DNA"/>
</dbReference>
<reference evidence="2 3" key="1">
    <citation type="submission" date="2019-03" db="EMBL/GenBank/DDBJ databases">
        <title>First draft genome of Liparis tanakae, snailfish: a comprehensive survey of snailfish specific genes.</title>
        <authorList>
            <person name="Kim W."/>
            <person name="Song I."/>
            <person name="Jeong J.-H."/>
            <person name="Kim D."/>
            <person name="Kim S."/>
            <person name="Ryu S."/>
            <person name="Song J.Y."/>
            <person name="Lee S.K."/>
        </authorList>
    </citation>
    <scope>NUCLEOTIDE SEQUENCE [LARGE SCALE GENOMIC DNA]</scope>
    <source>
        <tissue evidence="2">Muscle</tissue>
    </source>
</reference>
<organism evidence="2 3">
    <name type="scientific">Liparis tanakae</name>
    <name type="common">Tanaka's snailfish</name>
    <dbReference type="NCBI Taxonomy" id="230148"/>
    <lineage>
        <taxon>Eukaryota</taxon>
        <taxon>Metazoa</taxon>
        <taxon>Chordata</taxon>
        <taxon>Craniata</taxon>
        <taxon>Vertebrata</taxon>
        <taxon>Euteleostomi</taxon>
        <taxon>Actinopterygii</taxon>
        <taxon>Neopterygii</taxon>
        <taxon>Teleostei</taxon>
        <taxon>Neoteleostei</taxon>
        <taxon>Acanthomorphata</taxon>
        <taxon>Eupercaria</taxon>
        <taxon>Perciformes</taxon>
        <taxon>Cottioidei</taxon>
        <taxon>Cottales</taxon>
        <taxon>Liparidae</taxon>
        <taxon>Liparis</taxon>
    </lineage>
</organism>
<evidence type="ECO:0000313" key="2">
    <source>
        <dbReference type="EMBL" id="TNN71813.1"/>
    </source>
</evidence>
<evidence type="ECO:0000313" key="3">
    <source>
        <dbReference type="Proteomes" id="UP000314294"/>
    </source>
</evidence>
<accession>A0A4Z2I3J7</accession>
<name>A0A4Z2I3J7_9TELE</name>
<protein>
    <submittedName>
        <fullName evidence="2">Uncharacterized protein</fullName>
    </submittedName>
</protein>
<feature type="region of interest" description="Disordered" evidence="1">
    <location>
        <begin position="48"/>
        <end position="89"/>
    </location>
</feature>
<feature type="compositionally biased region" description="Basic and acidic residues" evidence="1">
    <location>
        <begin position="64"/>
        <end position="74"/>
    </location>
</feature>
<dbReference type="Proteomes" id="UP000314294">
    <property type="component" value="Unassembled WGS sequence"/>
</dbReference>
<keyword evidence="3" id="KW-1185">Reference proteome</keyword>
<comment type="caution">
    <text evidence="2">The sequence shown here is derived from an EMBL/GenBank/DDBJ whole genome shotgun (WGS) entry which is preliminary data.</text>
</comment>